<evidence type="ECO:0000313" key="11">
    <source>
        <dbReference type="Proteomes" id="UP000001556"/>
    </source>
</evidence>
<evidence type="ECO:0000256" key="1">
    <source>
        <dbReference type="ARBA" id="ARBA00001941"/>
    </source>
</evidence>
<dbReference type="Proteomes" id="UP000001556">
    <property type="component" value="Chromosome"/>
</dbReference>
<dbReference type="GO" id="GO:0006508">
    <property type="term" value="P:proteolysis"/>
    <property type="evidence" value="ECO:0007669"/>
    <property type="project" value="UniProtKB-KW"/>
</dbReference>
<dbReference type="OrthoDB" id="9803993at2"/>
<dbReference type="EMBL" id="CP000612">
    <property type="protein sequence ID" value="ABO51716.1"/>
    <property type="molecule type" value="Genomic_DNA"/>
</dbReference>
<dbReference type="STRING" id="349161.Dred_3214"/>
<evidence type="ECO:0000256" key="5">
    <source>
        <dbReference type="ARBA" id="ARBA00022438"/>
    </source>
</evidence>
<organism evidence="10 11">
    <name type="scientific">Desulforamulus reducens (strain ATCC BAA-1160 / DSM 100696 / MI-1)</name>
    <name type="common">Desulfotomaculum reducens</name>
    <dbReference type="NCBI Taxonomy" id="349161"/>
    <lineage>
        <taxon>Bacteria</taxon>
        <taxon>Bacillati</taxon>
        <taxon>Bacillota</taxon>
        <taxon>Clostridia</taxon>
        <taxon>Eubacteriales</taxon>
        <taxon>Peptococcaceae</taxon>
        <taxon>Desulforamulus</taxon>
    </lineage>
</organism>
<dbReference type="PRINTS" id="PR00919">
    <property type="entry name" value="THERMOPTASE"/>
</dbReference>
<name>A4J9G3_DESRM</name>
<proteinExistence type="inferred from homology"/>
<evidence type="ECO:0000256" key="3">
    <source>
        <dbReference type="ARBA" id="ARBA00001947"/>
    </source>
</evidence>
<evidence type="ECO:0000256" key="2">
    <source>
        <dbReference type="ARBA" id="ARBA00001946"/>
    </source>
</evidence>
<evidence type="ECO:0000256" key="6">
    <source>
        <dbReference type="ARBA" id="ARBA00022670"/>
    </source>
</evidence>
<comment type="cofactor">
    <cofactor evidence="3">
        <name>Zn(2+)</name>
        <dbReference type="ChEBI" id="CHEBI:29105"/>
    </cofactor>
</comment>
<keyword evidence="5 10" id="KW-0031">Aminopeptidase</keyword>
<evidence type="ECO:0000256" key="8">
    <source>
        <dbReference type="ARBA" id="ARBA00022801"/>
    </source>
</evidence>
<dbReference type="AlphaFoldDB" id="A4J9G3"/>
<sequence length="371" mass="41811">MVDPRITQLAKNLVIYSCEIKPGEKILIENIGLEPPLVKELVKQVYLAGGIPFTSIKNNSVERAILMGASQEQMETMAEYESARMKQMDAYIGIRSGDNASELSDVPAEKMELYFKHYWNKVHGDIRVNQTKWVVLRYPSPSMSQLANTSTEAFEDFYFNVCNLDYSKMSKAMDPLVELIEKTDRVRILGPATDLNFSIKTLPGIKCAGKRNIPDGEVYTAPERESVNGFITYNTPAVYQGFTYENIRLEFKNGKIVQATANDTERINKVFDTDEGARYVGEFALGVNPFITKPMKDTLFDEKIAGSIHFTPGSAYDHCSNGNKSAIHWDLVYIQTPEYGGGEIYFDDVLIRKDGRFVLQELQGLNPEGLK</sequence>
<comment type="similarity">
    <text evidence="4">Belongs to the peptidase M29 family.</text>
</comment>
<keyword evidence="8" id="KW-0378">Hydrolase</keyword>
<keyword evidence="6" id="KW-0645">Protease</keyword>
<dbReference type="HOGENOM" id="CLU_057697_0_0_9"/>
<keyword evidence="7" id="KW-0479">Metal-binding</keyword>
<accession>A4J9G3</accession>
<keyword evidence="9" id="KW-0482">Metalloprotease</keyword>
<dbReference type="Gene3D" id="3.40.1830.10">
    <property type="entry name" value="Thermophilic metalloprotease (M29)"/>
    <property type="match status" value="1"/>
</dbReference>
<gene>
    <name evidence="10" type="ordered locus">Dred_3214</name>
</gene>
<dbReference type="GO" id="GO:0004177">
    <property type="term" value="F:aminopeptidase activity"/>
    <property type="evidence" value="ECO:0007669"/>
    <property type="project" value="UniProtKB-KW"/>
</dbReference>
<dbReference type="SUPFAM" id="SSF144052">
    <property type="entry name" value="Thermophilic metalloprotease-like"/>
    <property type="match status" value="1"/>
</dbReference>
<dbReference type="PANTHER" id="PTHR34448">
    <property type="entry name" value="AMINOPEPTIDASE"/>
    <property type="match status" value="1"/>
</dbReference>
<comment type="cofactor">
    <cofactor evidence="2">
        <name>Mg(2+)</name>
        <dbReference type="ChEBI" id="CHEBI:18420"/>
    </cofactor>
</comment>
<protein>
    <submittedName>
        <fullName evidence="10">Putative aminopeptidase</fullName>
    </submittedName>
</protein>
<dbReference type="InterPro" id="IPR035097">
    <property type="entry name" value="M29_N-terminal"/>
</dbReference>
<comment type="cofactor">
    <cofactor evidence="1">
        <name>Co(2+)</name>
        <dbReference type="ChEBI" id="CHEBI:48828"/>
    </cofactor>
</comment>
<evidence type="ECO:0000256" key="4">
    <source>
        <dbReference type="ARBA" id="ARBA00008236"/>
    </source>
</evidence>
<dbReference type="GO" id="GO:0046872">
    <property type="term" value="F:metal ion binding"/>
    <property type="evidence" value="ECO:0007669"/>
    <property type="project" value="UniProtKB-KW"/>
</dbReference>
<dbReference type="KEGG" id="drm:Dred_3214"/>
<reference evidence="10 11" key="1">
    <citation type="submission" date="2007-03" db="EMBL/GenBank/DDBJ databases">
        <title>Complete sequence of Desulfotomaculum reducens MI-1.</title>
        <authorList>
            <consortium name="US DOE Joint Genome Institute"/>
            <person name="Copeland A."/>
            <person name="Lucas S."/>
            <person name="Lapidus A."/>
            <person name="Barry K."/>
            <person name="Detter J.C."/>
            <person name="Glavina del Rio T."/>
            <person name="Hammon N."/>
            <person name="Israni S."/>
            <person name="Dalin E."/>
            <person name="Tice H."/>
            <person name="Pitluck S."/>
            <person name="Sims D."/>
            <person name="Brettin T."/>
            <person name="Bruce D."/>
            <person name="Han C."/>
            <person name="Tapia R."/>
            <person name="Schmutz J."/>
            <person name="Larimer F."/>
            <person name="Land M."/>
            <person name="Hauser L."/>
            <person name="Kyrpides N."/>
            <person name="Kim E."/>
            <person name="Tebo B.M."/>
            <person name="Richardson P."/>
        </authorList>
    </citation>
    <scope>NUCLEOTIDE SEQUENCE [LARGE SCALE GENOMIC DNA]</scope>
    <source>
        <strain evidence="10 11">MI-1</strain>
    </source>
</reference>
<dbReference type="eggNOG" id="COG2309">
    <property type="taxonomic scope" value="Bacteria"/>
</dbReference>
<dbReference type="PANTHER" id="PTHR34448:SF1">
    <property type="entry name" value="BLL6088 PROTEIN"/>
    <property type="match status" value="1"/>
</dbReference>
<keyword evidence="11" id="KW-1185">Reference proteome</keyword>
<dbReference type="InterPro" id="IPR052170">
    <property type="entry name" value="M29_Exopeptidase"/>
</dbReference>
<dbReference type="RefSeq" id="WP_011879504.1">
    <property type="nucleotide sequence ID" value="NC_009253.1"/>
</dbReference>
<dbReference type="GO" id="GO:0008237">
    <property type="term" value="F:metallopeptidase activity"/>
    <property type="evidence" value="ECO:0007669"/>
    <property type="project" value="UniProtKB-KW"/>
</dbReference>
<evidence type="ECO:0000256" key="7">
    <source>
        <dbReference type="ARBA" id="ARBA00022723"/>
    </source>
</evidence>
<dbReference type="InterPro" id="IPR000787">
    <property type="entry name" value="Peptidase_M29"/>
</dbReference>
<evidence type="ECO:0000313" key="10">
    <source>
        <dbReference type="EMBL" id="ABO51716.1"/>
    </source>
</evidence>
<evidence type="ECO:0000256" key="9">
    <source>
        <dbReference type="ARBA" id="ARBA00023049"/>
    </source>
</evidence>
<dbReference type="Pfam" id="PF02073">
    <property type="entry name" value="Peptidase_M29"/>
    <property type="match status" value="1"/>
</dbReference>